<dbReference type="CDD" id="cd04301">
    <property type="entry name" value="NAT_SF"/>
    <property type="match status" value="1"/>
</dbReference>
<dbReference type="AlphaFoldDB" id="A0A7D4SR77"/>
<dbReference type="InterPro" id="IPR050832">
    <property type="entry name" value="Bact_Acetyltransf"/>
</dbReference>
<dbReference type="KEGG" id="txa:HQN79_00540"/>
<dbReference type="SUPFAM" id="SSF55729">
    <property type="entry name" value="Acyl-CoA N-acyltransferases (Nat)"/>
    <property type="match status" value="1"/>
</dbReference>
<dbReference type="EMBL" id="CP054020">
    <property type="protein sequence ID" value="QKI88163.1"/>
    <property type="molecule type" value="Genomic_DNA"/>
</dbReference>
<gene>
    <name evidence="4" type="ORF">HQN79_00540</name>
</gene>
<evidence type="ECO:0000313" key="5">
    <source>
        <dbReference type="Proteomes" id="UP000504724"/>
    </source>
</evidence>
<keyword evidence="1 4" id="KW-0808">Transferase</keyword>
<dbReference type="PANTHER" id="PTHR43877">
    <property type="entry name" value="AMINOALKYLPHOSPHONATE N-ACETYLTRANSFERASE-RELATED-RELATED"/>
    <property type="match status" value="1"/>
</dbReference>
<protein>
    <submittedName>
        <fullName evidence="4">GNAT family N-acetyltransferase</fullName>
    </submittedName>
</protein>
<keyword evidence="5" id="KW-1185">Reference proteome</keyword>
<feature type="domain" description="N-acetyltransferase" evidence="3">
    <location>
        <begin position="4"/>
        <end position="160"/>
    </location>
</feature>
<organism evidence="4 5">
    <name type="scientific">Thiomicrorhabdus xiamenensis</name>
    <dbReference type="NCBI Taxonomy" id="2739063"/>
    <lineage>
        <taxon>Bacteria</taxon>
        <taxon>Pseudomonadati</taxon>
        <taxon>Pseudomonadota</taxon>
        <taxon>Gammaproteobacteria</taxon>
        <taxon>Thiotrichales</taxon>
        <taxon>Piscirickettsiaceae</taxon>
        <taxon>Thiomicrorhabdus</taxon>
    </lineage>
</organism>
<keyword evidence="2" id="KW-0012">Acyltransferase</keyword>
<dbReference type="RefSeq" id="WP_173283754.1">
    <property type="nucleotide sequence ID" value="NZ_CP054020.1"/>
</dbReference>
<accession>A0A7D4SR77</accession>
<dbReference type="Gene3D" id="3.40.630.30">
    <property type="match status" value="1"/>
</dbReference>
<proteinExistence type="predicted"/>
<evidence type="ECO:0000313" key="4">
    <source>
        <dbReference type="EMBL" id="QKI88163.1"/>
    </source>
</evidence>
<evidence type="ECO:0000256" key="2">
    <source>
        <dbReference type="ARBA" id="ARBA00023315"/>
    </source>
</evidence>
<dbReference type="InterPro" id="IPR000182">
    <property type="entry name" value="GNAT_dom"/>
</dbReference>
<reference evidence="4 5" key="1">
    <citation type="submission" date="2020-05" db="EMBL/GenBank/DDBJ databases">
        <title>Thiomicrorhabdus sediminis sp.nov. and Thiomicrorhabdus xiamenensis sp.nov., novel sulfur-oxidizing bacteria isolated from coastal sediment.</title>
        <authorList>
            <person name="Liu X."/>
        </authorList>
    </citation>
    <scope>NUCLEOTIDE SEQUENCE [LARGE SCALE GENOMIC DNA]</scope>
    <source>
        <strain evidence="4 5">G2</strain>
    </source>
</reference>
<dbReference type="PANTHER" id="PTHR43877:SF1">
    <property type="entry name" value="ACETYLTRANSFERASE"/>
    <property type="match status" value="1"/>
</dbReference>
<dbReference type="GO" id="GO:0016747">
    <property type="term" value="F:acyltransferase activity, transferring groups other than amino-acyl groups"/>
    <property type="evidence" value="ECO:0007669"/>
    <property type="project" value="InterPro"/>
</dbReference>
<dbReference type="PROSITE" id="PS51186">
    <property type="entry name" value="GNAT"/>
    <property type="match status" value="1"/>
</dbReference>
<evidence type="ECO:0000256" key="1">
    <source>
        <dbReference type="ARBA" id="ARBA00022679"/>
    </source>
</evidence>
<evidence type="ECO:0000259" key="3">
    <source>
        <dbReference type="PROSITE" id="PS51186"/>
    </source>
</evidence>
<sequence>MNQIQFLQVGKDDAKEIAALTGELLQEIMQKTGQAAFCFDEHETVQRLREFIAEGHYRVIAAKIDRQFIGFASLYPSYALYAEGHFGTLAEFYVKPEYRRKGVGKMLIQKVVDYGCTQGWKRLEVTTPSLPEFDQTLAFYQREGFEITGGRKLKRLLETA</sequence>
<dbReference type="InterPro" id="IPR016181">
    <property type="entry name" value="Acyl_CoA_acyltransferase"/>
</dbReference>
<name>A0A7D4SR77_9GAMM</name>
<dbReference type="Pfam" id="PF00583">
    <property type="entry name" value="Acetyltransf_1"/>
    <property type="match status" value="1"/>
</dbReference>
<dbReference type="Proteomes" id="UP000504724">
    <property type="component" value="Chromosome"/>
</dbReference>